<evidence type="ECO:0000256" key="5">
    <source>
        <dbReference type="ARBA" id="ARBA00022763"/>
    </source>
</evidence>
<dbReference type="EMBL" id="PISP01000002">
    <property type="protein sequence ID" value="PKD43680.1"/>
    <property type="molecule type" value="Genomic_DNA"/>
</dbReference>
<dbReference type="GO" id="GO:0006281">
    <property type="term" value="P:DNA repair"/>
    <property type="evidence" value="ECO:0007669"/>
    <property type="project" value="UniProtKB-KW"/>
</dbReference>
<dbReference type="PANTHER" id="PTHR11059">
    <property type="entry name" value="DNA REPAIR PROTEIN RECN"/>
    <property type="match status" value="1"/>
</dbReference>
<keyword evidence="5 9" id="KW-0227">DNA damage</keyword>
<dbReference type="AlphaFoldDB" id="A0A2N0VHL7"/>
<keyword evidence="7 9" id="KW-0234">DNA repair</keyword>
<dbReference type="Pfam" id="PF02463">
    <property type="entry name" value="SMC_N"/>
    <property type="match status" value="1"/>
</dbReference>
<evidence type="ECO:0000256" key="3">
    <source>
        <dbReference type="ARBA" id="ARBA00021315"/>
    </source>
</evidence>
<comment type="similarity">
    <text evidence="2 9">Belongs to the RecN family.</text>
</comment>
<evidence type="ECO:0000256" key="9">
    <source>
        <dbReference type="PIRNR" id="PIRNR003128"/>
    </source>
</evidence>
<dbReference type="CDD" id="cd03241">
    <property type="entry name" value="ABC_RecN"/>
    <property type="match status" value="2"/>
</dbReference>
<evidence type="ECO:0000256" key="10">
    <source>
        <dbReference type="SAM" id="Coils"/>
    </source>
</evidence>
<dbReference type="Proteomes" id="UP000233398">
    <property type="component" value="Unassembled WGS sequence"/>
</dbReference>
<evidence type="ECO:0000313" key="13">
    <source>
        <dbReference type="Proteomes" id="UP000233398"/>
    </source>
</evidence>
<name>A0A2N0VHL7_9BACT</name>
<dbReference type="FunFam" id="3.40.50.300:FF:000319">
    <property type="entry name" value="DNA repair protein RecN"/>
    <property type="match status" value="1"/>
</dbReference>
<dbReference type="NCBIfam" id="NF008121">
    <property type="entry name" value="PRK10869.1"/>
    <property type="match status" value="1"/>
</dbReference>
<proteinExistence type="inferred from homology"/>
<feature type="domain" description="RecF/RecN/SMC N-terminal" evidence="11">
    <location>
        <begin position="1"/>
        <end position="522"/>
    </location>
</feature>
<dbReference type="GO" id="GO:0043590">
    <property type="term" value="C:bacterial nucleoid"/>
    <property type="evidence" value="ECO:0007669"/>
    <property type="project" value="TreeGrafter"/>
</dbReference>
<reference evidence="12 13" key="1">
    <citation type="submission" date="2017-11" db="EMBL/GenBank/DDBJ databases">
        <title>Rhodohalobacter 15182 sp. nov., isolated from a salt lake.</title>
        <authorList>
            <person name="Han S."/>
        </authorList>
    </citation>
    <scope>NUCLEOTIDE SEQUENCE [LARGE SCALE GENOMIC DNA]</scope>
    <source>
        <strain evidence="12 13">15182</strain>
    </source>
</reference>
<accession>A0A2N0VHL7</accession>
<dbReference type="GO" id="GO:0005524">
    <property type="term" value="F:ATP binding"/>
    <property type="evidence" value="ECO:0007669"/>
    <property type="project" value="UniProtKB-KW"/>
</dbReference>
<evidence type="ECO:0000256" key="1">
    <source>
        <dbReference type="ARBA" id="ARBA00003618"/>
    </source>
</evidence>
<keyword evidence="4" id="KW-0547">Nucleotide-binding</keyword>
<dbReference type="RefSeq" id="WP_101073220.1">
    <property type="nucleotide sequence ID" value="NZ_PISP01000002.1"/>
</dbReference>
<gene>
    <name evidence="12" type="primary">recN</name>
    <name evidence="12" type="ORF">CWD77_08945</name>
</gene>
<evidence type="ECO:0000259" key="11">
    <source>
        <dbReference type="Pfam" id="PF02463"/>
    </source>
</evidence>
<dbReference type="InterPro" id="IPR004604">
    <property type="entry name" value="DNA_recomb/repair_RecN"/>
</dbReference>
<feature type="coiled-coil region" evidence="10">
    <location>
        <begin position="296"/>
        <end position="354"/>
    </location>
</feature>
<organism evidence="12 13">
    <name type="scientific">Rhodohalobacter barkolensis</name>
    <dbReference type="NCBI Taxonomy" id="2053187"/>
    <lineage>
        <taxon>Bacteria</taxon>
        <taxon>Pseudomonadati</taxon>
        <taxon>Balneolota</taxon>
        <taxon>Balneolia</taxon>
        <taxon>Balneolales</taxon>
        <taxon>Balneolaceae</taxon>
        <taxon>Rhodohalobacter</taxon>
    </lineage>
</organism>
<evidence type="ECO:0000256" key="7">
    <source>
        <dbReference type="ARBA" id="ARBA00023204"/>
    </source>
</evidence>
<dbReference type="NCBIfam" id="TIGR00634">
    <property type="entry name" value="recN"/>
    <property type="match status" value="1"/>
</dbReference>
<dbReference type="GO" id="GO:0009432">
    <property type="term" value="P:SOS response"/>
    <property type="evidence" value="ECO:0007669"/>
    <property type="project" value="TreeGrafter"/>
</dbReference>
<dbReference type="InterPro" id="IPR027417">
    <property type="entry name" value="P-loop_NTPase"/>
</dbReference>
<dbReference type="OrthoDB" id="9806954at2"/>
<keyword evidence="13" id="KW-1185">Reference proteome</keyword>
<sequence length="568" mass="64709">MIKSLYIKDFALIDELDVQFEKGLNIMTGQTGAGKSIIIGALNMILGERADTEVIRQGAQKAIAEATIFVGKNEYLFELLEENAVEVSKELILRREIRQTGSRAFINDTPVNISVLKEVGDQLVDLHGQHDHQLLLKEENHQDVIDQFDLVQPVMKAYRTEYQKMSELQKELRDLKRRERDLSEKMELYQFQVKELEAAELDAHEEDELESEMNLLDNAEDLDQKAAAISEIGNGEDVSLIELLNTIKMHLEDMARIEPEFQTYLEEVTTARISIQEAVQFAERYRDGIEFNPKRLETLRQRQSELNRLQKKYQRDIPELIQYYNEIKTELNVAENFDLEIERIEKKIADQAEVLKERAVDLHETRVQVGNQLSADIADALKNLGIEHGRFQVRVDWLKGGSGWVEVDGVPVECTSEGCDEVSFFISTNKGESPKPLAKIASGGEISRVMLSLKSILAKEHHLPVMIFDEIDTGISGHISEKVGREMRKLSEYCQIVAITHQPQIASQAHKHYKVEKVEEGERTITKIISLSEEEHIREVAGLMSGEEITDSALSSAKELIERSGMRN</sequence>
<dbReference type="Gene3D" id="3.40.50.300">
    <property type="entry name" value="P-loop containing nucleotide triphosphate hydrolases"/>
    <property type="match status" value="2"/>
</dbReference>
<evidence type="ECO:0000256" key="6">
    <source>
        <dbReference type="ARBA" id="ARBA00022840"/>
    </source>
</evidence>
<keyword evidence="6" id="KW-0067">ATP-binding</keyword>
<protein>
    <recommendedName>
        <fullName evidence="3 9">DNA repair protein RecN</fullName>
    </recommendedName>
    <alternativeName>
        <fullName evidence="8 9">Recombination protein N</fullName>
    </alternativeName>
</protein>
<dbReference type="GO" id="GO:0006310">
    <property type="term" value="P:DNA recombination"/>
    <property type="evidence" value="ECO:0007669"/>
    <property type="project" value="InterPro"/>
</dbReference>
<dbReference type="SUPFAM" id="SSF52540">
    <property type="entry name" value="P-loop containing nucleoside triphosphate hydrolases"/>
    <property type="match status" value="2"/>
</dbReference>
<evidence type="ECO:0000256" key="2">
    <source>
        <dbReference type="ARBA" id="ARBA00009441"/>
    </source>
</evidence>
<keyword evidence="10" id="KW-0175">Coiled coil</keyword>
<dbReference type="PANTHER" id="PTHR11059:SF0">
    <property type="entry name" value="DNA REPAIR PROTEIN RECN"/>
    <property type="match status" value="1"/>
</dbReference>
<feature type="coiled-coil region" evidence="10">
    <location>
        <begin position="155"/>
        <end position="199"/>
    </location>
</feature>
<dbReference type="InterPro" id="IPR003395">
    <property type="entry name" value="RecF/RecN/SMC_N"/>
</dbReference>
<comment type="caution">
    <text evidence="12">The sequence shown here is derived from an EMBL/GenBank/DDBJ whole genome shotgun (WGS) entry which is preliminary data.</text>
</comment>
<comment type="function">
    <text evidence="1 9">May be involved in recombinational repair of damaged DNA.</text>
</comment>
<evidence type="ECO:0000256" key="4">
    <source>
        <dbReference type="ARBA" id="ARBA00022741"/>
    </source>
</evidence>
<evidence type="ECO:0000256" key="8">
    <source>
        <dbReference type="ARBA" id="ARBA00033408"/>
    </source>
</evidence>
<evidence type="ECO:0000313" key="12">
    <source>
        <dbReference type="EMBL" id="PKD43680.1"/>
    </source>
</evidence>
<dbReference type="PIRSF" id="PIRSF003128">
    <property type="entry name" value="RecN"/>
    <property type="match status" value="1"/>
</dbReference>